<dbReference type="SUPFAM" id="SSF64356">
    <property type="entry name" value="SNARE-like"/>
    <property type="match status" value="1"/>
</dbReference>
<dbReference type="CDD" id="cd14835">
    <property type="entry name" value="AP1_Mu_N"/>
    <property type="match status" value="1"/>
</dbReference>
<dbReference type="Pfam" id="PF01217">
    <property type="entry name" value="Clat_adaptor_s"/>
    <property type="match status" value="1"/>
</dbReference>
<sequence>MAGAASALFLLDIKGRVLVWRDYRGDVSAVQAERFFTKFIEKEGDPQSQDPVVYDNGVSYMFVQHSNVYLMAASRQNCNAASLISFLHSVVNVFKHYFEELEEESLRDNFVVVYELLDEMMDFGYPQYTEAKILSEFIKTDAYRMETSQRPPMAVTNAVSWRSEGINYKKNEVFLDVVESVNILVNTNGQVIRSDVVGALKMRTYLSGMPECKLGLNDRVLLEAQGRTTKGKAIDLEDIKFHQCVRLARFENDRTISFIPPDGAFDLMTYRLSTQVKPLIWVEAQVEKHSRSRVEIMVKARSQFKERSTATNVEIELPVPVDASNPNIRTSMGSASYAPENDALMWKIKSFPGGKEYMLRAEFSLSSITAEEATPERKAPIRVKFEIPYFTVSGIQVHLHKHNYLFYFMISCGEWHDLYINTITCSIDPVVHPPSLSQNCFPLVLRFPN</sequence>
<keyword evidence="5" id="KW-0472">Membrane</keyword>
<evidence type="ECO:0000256" key="2">
    <source>
        <dbReference type="ARBA" id="ARBA00005324"/>
    </source>
</evidence>
<dbReference type="Gene3D" id="2.60.40.1170">
    <property type="entry name" value="Mu homology domain, subdomain B"/>
    <property type="match status" value="2"/>
</dbReference>
<name>A0A9Q0WPD1_9ROSI</name>
<reference evidence="10" key="1">
    <citation type="submission" date="2022-11" db="EMBL/GenBank/DDBJ databases">
        <authorList>
            <person name="Hyden B.L."/>
            <person name="Feng K."/>
            <person name="Yates T."/>
            <person name="Jawdy S."/>
            <person name="Smart L.B."/>
            <person name="Muchero W."/>
        </authorList>
    </citation>
    <scope>NUCLEOTIDE SEQUENCE</scope>
    <source>
        <tissue evidence="10">Shoot tip</tissue>
    </source>
</reference>
<dbReference type="PROSITE" id="PS51072">
    <property type="entry name" value="MHD"/>
    <property type="match status" value="1"/>
</dbReference>
<dbReference type="Pfam" id="PF00928">
    <property type="entry name" value="Adap_comp_sub"/>
    <property type="match status" value="1"/>
</dbReference>
<comment type="similarity">
    <text evidence="2 8">Belongs to the adaptor complexes medium subunit family.</text>
</comment>
<dbReference type="InterPro" id="IPR036168">
    <property type="entry name" value="AP2_Mu_C_sf"/>
</dbReference>
<dbReference type="AlphaFoldDB" id="A0A9Q0WPD1"/>
<dbReference type="PROSITE" id="PS00991">
    <property type="entry name" value="CLAT_ADAPTOR_M_2"/>
    <property type="match status" value="1"/>
</dbReference>
<evidence type="ECO:0000256" key="5">
    <source>
        <dbReference type="ARBA" id="ARBA00023136"/>
    </source>
</evidence>
<evidence type="ECO:0000256" key="4">
    <source>
        <dbReference type="ARBA" id="ARBA00022927"/>
    </source>
</evidence>
<dbReference type="Proteomes" id="UP001151752">
    <property type="component" value="Chromosome 8"/>
</dbReference>
<dbReference type="CDD" id="cd09250">
    <property type="entry name" value="AP-1_Mu1_Cterm"/>
    <property type="match status" value="1"/>
</dbReference>
<dbReference type="PROSITE" id="PS00990">
    <property type="entry name" value="CLAT_ADAPTOR_M_1"/>
    <property type="match status" value="1"/>
</dbReference>
<dbReference type="Gene3D" id="3.30.450.60">
    <property type="match status" value="1"/>
</dbReference>
<dbReference type="InterPro" id="IPR011012">
    <property type="entry name" value="Longin-like_dom_sf"/>
</dbReference>
<dbReference type="InterPro" id="IPR018240">
    <property type="entry name" value="Clathrin_mu_CS"/>
</dbReference>
<evidence type="ECO:0000313" key="10">
    <source>
        <dbReference type="EMBL" id="KAJ6769300.1"/>
    </source>
</evidence>
<dbReference type="PANTHER" id="PTHR10529">
    <property type="entry name" value="AP COMPLEX SUBUNIT MU"/>
    <property type="match status" value="1"/>
</dbReference>
<keyword evidence="6" id="KW-0968">Cytoplasmic vesicle</keyword>
<dbReference type="FunFam" id="3.30.450.60:FF:000006">
    <property type="entry name" value="AP-1 complex subunit mu-1 isoform 1"/>
    <property type="match status" value="1"/>
</dbReference>
<evidence type="ECO:0000256" key="7">
    <source>
        <dbReference type="ARBA" id="ARBA00066271"/>
    </source>
</evidence>
<evidence type="ECO:0000256" key="6">
    <source>
        <dbReference type="ARBA" id="ARBA00023329"/>
    </source>
</evidence>
<dbReference type="PRINTS" id="PR00314">
    <property type="entry name" value="CLATHRINADPT"/>
</dbReference>
<evidence type="ECO:0000259" key="9">
    <source>
        <dbReference type="PROSITE" id="PS51072"/>
    </source>
</evidence>
<comment type="subunit">
    <text evidence="7">Adaptor protein complex 1 (AP-1) is a heterotetramer composed of two large adaptins (gamma-type subunit and beta-type subunit), a medium adaptin (mu-type subunit) and a small adaptin (sigma-type subunit).</text>
</comment>
<dbReference type="InterPro" id="IPR050431">
    <property type="entry name" value="Adaptor_comp_med_subunit"/>
</dbReference>
<dbReference type="GO" id="GO:0030131">
    <property type="term" value="C:clathrin adaptor complex"/>
    <property type="evidence" value="ECO:0007669"/>
    <property type="project" value="UniProtKB-UniRule"/>
</dbReference>
<evidence type="ECO:0000313" key="11">
    <source>
        <dbReference type="Proteomes" id="UP001151752"/>
    </source>
</evidence>
<proteinExistence type="inferred from homology"/>
<dbReference type="EMBL" id="JAPFFM010000003">
    <property type="protein sequence ID" value="KAJ6769300.1"/>
    <property type="molecule type" value="Genomic_DNA"/>
</dbReference>
<evidence type="ECO:0000256" key="3">
    <source>
        <dbReference type="ARBA" id="ARBA00022448"/>
    </source>
</evidence>
<dbReference type="InterPro" id="IPR028565">
    <property type="entry name" value="MHD"/>
</dbReference>
<comment type="subcellular location">
    <subcellularLocation>
        <location evidence="1">Cytoplasmic vesicle</location>
        <location evidence="1">Clathrin-coated vesicle membrane</location>
    </subcellularLocation>
</comment>
<evidence type="ECO:0000256" key="1">
    <source>
        <dbReference type="ARBA" id="ARBA00004640"/>
    </source>
</evidence>
<keyword evidence="11" id="KW-1185">Reference proteome</keyword>
<dbReference type="PIRSF" id="PIRSF005992">
    <property type="entry name" value="Clathrin_mu"/>
    <property type="match status" value="1"/>
</dbReference>
<dbReference type="SUPFAM" id="SSF49447">
    <property type="entry name" value="Second domain of Mu2 adaptin subunit (ap50) of ap2 adaptor"/>
    <property type="match status" value="1"/>
</dbReference>
<evidence type="ECO:0000256" key="8">
    <source>
        <dbReference type="PIRNR" id="PIRNR005992"/>
    </source>
</evidence>
<dbReference type="InterPro" id="IPR001392">
    <property type="entry name" value="Clathrin_mu"/>
</dbReference>
<reference evidence="10" key="2">
    <citation type="journal article" date="2023" name="Int. J. Mol. Sci.">
        <title>De Novo Assembly and Annotation of 11 Diverse Shrub Willow (Salix) Genomes Reveals Novel Gene Organization in Sex-Linked Regions.</title>
        <authorList>
            <person name="Hyden B."/>
            <person name="Feng K."/>
            <person name="Yates T.B."/>
            <person name="Jawdy S."/>
            <person name="Cereghino C."/>
            <person name="Smart L.B."/>
            <person name="Muchero W."/>
        </authorList>
    </citation>
    <scope>NUCLEOTIDE SEQUENCE</scope>
    <source>
        <tissue evidence="10">Shoot tip</tissue>
    </source>
</reference>
<comment type="caution">
    <text evidence="10">The sequence shown here is derived from an EMBL/GenBank/DDBJ whole genome shotgun (WGS) entry which is preliminary data.</text>
</comment>
<feature type="domain" description="MHD" evidence="9">
    <location>
        <begin position="170"/>
        <end position="432"/>
    </location>
</feature>
<protein>
    <submittedName>
        <fullName evidence="10">AP COMPLEX SUBUNIT MU</fullName>
    </submittedName>
</protein>
<dbReference type="InterPro" id="IPR022775">
    <property type="entry name" value="AP_mu_sigma_su"/>
</dbReference>
<dbReference type="GO" id="GO:0006886">
    <property type="term" value="P:intracellular protein transport"/>
    <property type="evidence" value="ECO:0007669"/>
    <property type="project" value="UniProtKB-UniRule"/>
</dbReference>
<accession>A0A9Q0WPD1</accession>
<organism evidence="10 11">
    <name type="scientific">Salix koriyanagi</name>
    <dbReference type="NCBI Taxonomy" id="2511006"/>
    <lineage>
        <taxon>Eukaryota</taxon>
        <taxon>Viridiplantae</taxon>
        <taxon>Streptophyta</taxon>
        <taxon>Embryophyta</taxon>
        <taxon>Tracheophyta</taxon>
        <taxon>Spermatophyta</taxon>
        <taxon>Magnoliopsida</taxon>
        <taxon>eudicotyledons</taxon>
        <taxon>Gunneridae</taxon>
        <taxon>Pentapetalae</taxon>
        <taxon>rosids</taxon>
        <taxon>fabids</taxon>
        <taxon>Malpighiales</taxon>
        <taxon>Salicaceae</taxon>
        <taxon>Saliceae</taxon>
        <taxon>Salix</taxon>
    </lineage>
</organism>
<keyword evidence="4 8" id="KW-0653">Protein transport</keyword>
<keyword evidence="3 8" id="KW-0813">Transport</keyword>
<dbReference type="GO" id="GO:0030665">
    <property type="term" value="C:clathrin-coated vesicle membrane"/>
    <property type="evidence" value="ECO:0007669"/>
    <property type="project" value="UniProtKB-SubCell"/>
</dbReference>
<dbReference type="GO" id="GO:0016192">
    <property type="term" value="P:vesicle-mediated transport"/>
    <property type="evidence" value="ECO:0007669"/>
    <property type="project" value="InterPro"/>
</dbReference>
<gene>
    <name evidence="10" type="ORF">OIU74_022874</name>
</gene>